<proteinExistence type="predicted"/>
<reference evidence="1" key="1">
    <citation type="submission" date="2022-08" db="EMBL/GenBank/DDBJ databases">
        <title>Genome Sequence of Pycnoporus sanguineus.</title>
        <authorList>
            <person name="Buettner E."/>
        </authorList>
    </citation>
    <scope>NUCLEOTIDE SEQUENCE</scope>
    <source>
        <strain evidence="1">CG-C14</strain>
    </source>
</reference>
<sequence length="84" mass="9802">MSNLRRHAHRDRHARQNRVALPVPERVVHRGREQREAKDVLTKAFGEDGAQKREKLPALQSAFQHEWEEGGTAWRDVHAFLDTL</sequence>
<name>A0ACC1PUI6_9APHY</name>
<protein>
    <submittedName>
        <fullName evidence="1">Uncharacterized protein</fullName>
    </submittedName>
</protein>
<evidence type="ECO:0000313" key="1">
    <source>
        <dbReference type="EMBL" id="KAJ3002813.1"/>
    </source>
</evidence>
<comment type="caution">
    <text evidence="1">The sequence shown here is derived from an EMBL/GenBank/DDBJ whole genome shotgun (WGS) entry which is preliminary data.</text>
</comment>
<gene>
    <name evidence="1" type="ORF">NUW54_g5644</name>
</gene>
<dbReference type="EMBL" id="JANSHE010001413">
    <property type="protein sequence ID" value="KAJ3002813.1"/>
    <property type="molecule type" value="Genomic_DNA"/>
</dbReference>
<organism evidence="1 2">
    <name type="scientific">Trametes sanguinea</name>
    <dbReference type="NCBI Taxonomy" id="158606"/>
    <lineage>
        <taxon>Eukaryota</taxon>
        <taxon>Fungi</taxon>
        <taxon>Dikarya</taxon>
        <taxon>Basidiomycota</taxon>
        <taxon>Agaricomycotina</taxon>
        <taxon>Agaricomycetes</taxon>
        <taxon>Polyporales</taxon>
        <taxon>Polyporaceae</taxon>
        <taxon>Trametes</taxon>
    </lineage>
</organism>
<accession>A0ACC1PUI6</accession>
<dbReference type="Proteomes" id="UP001144978">
    <property type="component" value="Unassembled WGS sequence"/>
</dbReference>
<keyword evidence="2" id="KW-1185">Reference proteome</keyword>
<evidence type="ECO:0000313" key="2">
    <source>
        <dbReference type="Proteomes" id="UP001144978"/>
    </source>
</evidence>